<dbReference type="Pfam" id="PF10539">
    <property type="entry name" value="Dev_Cell_Death"/>
    <property type="match status" value="1"/>
</dbReference>
<accession>A0A2U1KFF1</accession>
<proteinExistence type="predicted"/>
<keyword evidence="3" id="KW-1185">Reference proteome</keyword>
<dbReference type="PANTHER" id="PTHR46034">
    <property type="match status" value="1"/>
</dbReference>
<protein>
    <submittedName>
        <fullName evidence="2">Development/cell death domain, Galactose oxidase, beta-propeller</fullName>
    </submittedName>
</protein>
<comment type="caution">
    <text evidence="2">The sequence shown here is derived from an EMBL/GenBank/DDBJ whole genome shotgun (WGS) entry which is preliminary data.</text>
</comment>
<dbReference type="GO" id="GO:0034976">
    <property type="term" value="P:response to endoplasmic reticulum stress"/>
    <property type="evidence" value="ECO:0007669"/>
    <property type="project" value="InterPro"/>
</dbReference>
<name>A0A2U1KFF1_ARTAN</name>
<dbReference type="STRING" id="35608.A0A2U1KFF1"/>
<dbReference type="InterPro" id="IPR013989">
    <property type="entry name" value="Dev_and_cell_death_domain"/>
</dbReference>
<dbReference type="Proteomes" id="UP000245207">
    <property type="component" value="Unassembled WGS sequence"/>
</dbReference>
<dbReference type="AlphaFoldDB" id="A0A2U1KFF1"/>
<dbReference type="Gene3D" id="2.120.10.80">
    <property type="entry name" value="Kelch-type beta propeller"/>
    <property type="match status" value="1"/>
</dbReference>
<dbReference type="PROSITE" id="PS51222">
    <property type="entry name" value="DCD"/>
    <property type="match status" value="1"/>
</dbReference>
<dbReference type="SUPFAM" id="SSF117281">
    <property type="entry name" value="Kelch motif"/>
    <property type="match status" value="1"/>
</dbReference>
<dbReference type="InterPro" id="IPR015915">
    <property type="entry name" value="Kelch-typ_b-propeller"/>
</dbReference>
<sequence>MGCSRFFMSYGKKMGSDFGVCKARGLGKVQLGGVIFGATKATINECLSKQLFGLPGSHFVYVKKIEPGLPLFLYNYSDKTLVGIFEAASSGQMNIDPYAWTLEGSQRTTYPAQVQIRVKLHCRVLTENQFKPIIADNYFNPHHFWFELDHAQSNKLLSLLSTQALSGPRATLAPHSTIKPKTFLPLEKERARNINPVAVGGHLNGSKSLPSNIKDIKAYTTLTPHNSMKQPAFLPLEKESVCHMSPQVIGGHLNGAKSFPSNSKEFITMRLKDLAQKRNLVASGPPSSDRKNDTDVANNMTVEKKEDKSYPVIAHAAAQAEIRNLKGTCNTISVQTCVGSQEFDDIKGKEIISDSLPDDSTLLIGGYNGVSWLSSLDCYSPSQNLIVSYDPAKNRWTFCPPLNQKNGSLAGATVKDKIYAHGGGNGVDCHSAVEMLDFDVGASIPTRSMLQKPHFIYFVNEISKARCKHLLRKARLCY</sequence>
<reference evidence="2 3" key="1">
    <citation type="journal article" date="2018" name="Mol. Plant">
        <title>The genome of Artemisia annua provides insight into the evolution of Asteraceae family and artemisinin biosynthesis.</title>
        <authorList>
            <person name="Shen Q."/>
            <person name="Zhang L."/>
            <person name="Liao Z."/>
            <person name="Wang S."/>
            <person name="Yan T."/>
            <person name="Shi P."/>
            <person name="Liu M."/>
            <person name="Fu X."/>
            <person name="Pan Q."/>
            <person name="Wang Y."/>
            <person name="Lv Z."/>
            <person name="Lu X."/>
            <person name="Zhang F."/>
            <person name="Jiang W."/>
            <person name="Ma Y."/>
            <person name="Chen M."/>
            <person name="Hao X."/>
            <person name="Li L."/>
            <person name="Tang Y."/>
            <person name="Lv G."/>
            <person name="Zhou Y."/>
            <person name="Sun X."/>
            <person name="Brodelius P.E."/>
            <person name="Rose J.K.C."/>
            <person name="Tang K."/>
        </authorList>
    </citation>
    <scope>NUCLEOTIDE SEQUENCE [LARGE SCALE GENOMIC DNA]</scope>
    <source>
        <strain evidence="3">cv. Huhao1</strain>
        <tissue evidence="2">Leaf</tissue>
    </source>
</reference>
<organism evidence="2 3">
    <name type="scientific">Artemisia annua</name>
    <name type="common">Sweet wormwood</name>
    <dbReference type="NCBI Taxonomy" id="35608"/>
    <lineage>
        <taxon>Eukaryota</taxon>
        <taxon>Viridiplantae</taxon>
        <taxon>Streptophyta</taxon>
        <taxon>Embryophyta</taxon>
        <taxon>Tracheophyta</taxon>
        <taxon>Spermatophyta</taxon>
        <taxon>Magnoliopsida</taxon>
        <taxon>eudicotyledons</taxon>
        <taxon>Gunneridae</taxon>
        <taxon>Pentapetalae</taxon>
        <taxon>asterids</taxon>
        <taxon>campanulids</taxon>
        <taxon>Asterales</taxon>
        <taxon>Asteraceae</taxon>
        <taxon>Asteroideae</taxon>
        <taxon>Anthemideae</taxon>
        <taxon>Artemisiinae</taxon>
        <taxon>Artemisia</taxon>
    </lineage>
</organism>
<dbReference type="PANTHER" id="PTHR46034:SF7">
    <property type="entry name" value="INFLUENZA VIRUS NS1A-BINDING PROTEIN"/>
    <property type="match status" value="1"/>
</dbReference>
<feature type="domain" description="DCD" evidence="1">
    <location>
        <begin position="29"/>
        <end position="162"/>
    </location>
</feature>
<evidence type="ECO:0000313" key="3">
    <source>
        <dbReference type="Proteomes" id="UP000245207"/>
    </source>
</evidence>
<dbReference type="SMART" id="SM00767">
    <property type="entry name" value="DCD"/>
    <property type="match status" value="1"/>
</dbReference>
<dbReference type="EMBL" id="PKPP01019885">
    <property type="protein sequence ID" value="PWA35514.1"/>
    <property type="molecule type" value="Genomic_DNA"/>
</dbReference>
<dbReference type="OrthoDB" id="45365at2759"/>
<evidence type="ECO:0000313" key="2">
    <source>
        <dbReference type="EMBL" id="PWA35514.1"/>
    </source>
</evidence>
<gene>
    <name evidence="2" type="ORF">CTI12_AA608800</name>
</gene>
<dbReference type="InterPro" id="IPR044832">
    <property type="entry name" value="NRP-like"/>
</dbReference>
<evidence type="ECO:0000259" key="1">
    <source>
        <dbReference type="PROSITE" id="PS51222"/>
    </source>
</evidence>